<accession>A0ACC2E9M4</accession>
<dbReference type="Proteomes" id="UP001162992">
    <property type="component" value="Chromosome 3"/>
</dbReference>
<comment type="caution">
    <text evidence="1">The sequence shown here is derived from an EMBL/GenBank/DDBJ whole genome shotgun (WGS) entry which is preliminary data.</text>
</comment>
<organism evidence="1 2">
    <name type="scientific">Diphasiastrum complanatum</name>
    <name type="common">Issler's clubmoss</name>
    <name type="synonym">Lycopodium complanatum</name>
    <dbReference type="NCBI Taxonomy" id="34168"/>
    <lineage>
        <taxon>Eukaryota</taxon>
        <taxon>Viridiplantae</taxon>
        <taxon>Streptophyta</taxon>
        <taxon>Embryophyta</taxon>
        <taxon>Tracheophyta</taxon>
        <taxon>Lycopodiopsida</taxon>
        <taxon>Lycopodiales</taxon>
        <taxon>Lycopodiaceae</taxon>
        <taxon>Lycopodioideae</taxon>
        <taxon>Diphasiastrum</taxon>
    </lineage>
</organism>
<evidence type="ECO:0000313" key="1">
    <source>
        <dbReference type="EMBL" id="KAJ7563205.1"/>
    </source>
</evidence>
<protein>
    <submittedName>
        <fullName evidence="1">Uncharacterized protein</fullName>
    </submittedName>
</protein>
<gene>
    <name evidence="1" type="ORF">O6H91_03G100500</name>
</gene>
<proteinExistence type="predicted"/>
<reference evidence="2" key="1">
    <citation type="journal article" date="2024" name="Proc. Natl. Acad. Sci. U.S.A.">
        <title>Extraordinary preservation of gene collinearity over three hundred million years revealed in homosporous lycophytes.</title>
        <authorList>
            <person name="Li C."/>
            <person name="Wickell D."/>
            <person name="Kuo L.Y."/>
            <person name="Chen X."/>
            <person name="Nie B."/>
            <person name="Liao X."/>
            <person name="Peng D."/>
            <person name="Ji J."/>
            <person name="Jenkins J."/>
            <person name="Williams M."/>
            <person name="Shu S."/>
            <person name="Plott C."/>
            <person name="Barry K."/>
            <person name="Rajasekar S."/>
            <person name="Grimwood J."/>
            <person name="Han X."/>
            <person name="Sun S."/>
            <person name="Hou Z."/>
            <person name="He W."/>
            <person name="Dai G."/>
            <person name="Sun C."/>
            <person name="Schmutz J."/>
            <person name="Leebens-Mack J.H."/>
            <person name="Li F.W."/>
            <person name="Wang L."/>
        </authorList>
    </citation>
    <scope>NUCLEOTIDE SEQUENCE [LARGE SCALE GENOMIC DNA]</scope>
    <source>
        <strain evidence="2">cv. PW_Plant_1</strain>
    </source>
</reference>
<keyword evidence="2" id="KW-1185">Reference proteome</keyword>
<evidence type="ECO:0000313" key="2">
    <source>
        <dbReference type="Proteomes" id="UP001162992"/>
    </source>
</evidence>
<dbReference type="EMBL" id="CM055094">
    <property type="protein sequence ID" value="KAJ7563205.1"/>
    <property type="molecule type" value="Genomic_DNA"/>
</dbReference>
<name>A0ACC2E9M4_DIPCM</name>
<sequence>MKASCSCRTLRMDLSKFVGVSCLFVIVLICSMEMIVLRVCGQAGGLKIGFYDLSCPNAEIIARQILRSAANTDPTATAALLRLAFHDCQVNGCDASILLKSSGKIKAETASDKNFGIRRLDIIDQIKAAVESVCPNTVSCADIIIMAARDSIFFTSGPFIAVETGRRDHATFTSSLAADQALPVATVPVDGLLQTLAAKGLDIGDSVALLGAHTLGVTHCINFLNRLNPQDPRMSPFFSSALKFICRLPSSFNNNITFAPNDLTSLVFDNQYFRDLLARRGLLTVDSEIVTDPRTFEFVSQFAANQSLFFQRFTSAFLQLTRYNVLTGNNGQVRRKCGFLNP</sequence>